<proteinExistence type="predicted"/>
<comment type="caution">
    <text evidence="1">The sequence shown here is derived from an EMBL/GenBank/DDBJ whole genome shotgun (WGS) entry which is preliminary data.</text>
</comment>
<dbReference type="EMBL" id="JBHUPC010000006">
    <property type="protein sequence ID" value="MFD2890679.1"/>
    <property type="molecule type" value="Genomic_DNA"/>
</dbReference>
<organism evidence="1 2">
    <name type="scientific">Flavobacterium chuncheonense</name>
    <dbReference type="NCBI Taxonomy" id="2026653"/>
    <lineage>
        <taxon>Bacteria</taxon>
        <taxon>Pseudomonadati</taxon>
        <taxon>Bacteroidota</taxon>
        <taxon>Flavobacteriia</taxon>
        <taxon>Flavobacteriales</taxon>
        <taxon>Flavobacteriaceae</taxon>
        <taxon>Flavobacterium</taxon>
    </lineage>
</organism>
<evidence type="ECO:0000313" key="1">
    <source>
        <dbReference type="EMBL" id="MFD2890679.1"/>
    </source>
</evidence>
<name>A0ABW5YJV3_9FLAO</name>
<accession>A0ABW5YJV3</accession>
<sequence length="120" mass="14000">MSYKKKIEHFYLSDGLRDTNQLQEILHDDVQLEWDSSEGKLNYSKADILNLAENLKQNFESSKVIISNLIEEENKVVLKYTHFVSTIENPKEEMPIAKMVVIWEFSGDKLYKGYQISQPA</sequence>
<gene>
    <name evidence="1" type="ORF">ACFS5J_01440</name>
</gene>
<evidence type="ECO:0000313" key="2">
    <source>
        <dbReference type="Proteomes" id="UP001597534"/>
    </source>
</evidence>
<dbReference type="SUPFAM" id="SSF54427">
    <property type="entry name" value="NTF2-like"/>
    <property type="match status" value="1"/>
</dbReference>
<protein>
    <submittedName>
        <fullName evidence="1">Nuclear transport factor 2 family protein</fullName>
    </submittedName>
</protein>
<dbReference type="InterPro" id="IPR032710">
    <property type="entry name" value="NTF2-like_dom_sf"/>
</dbReference>
<keyword evidence="2" id="KW-1185">Reference proteome</keyword>
<dbReference type="RefSeq" id="WP_379810152.1">
    <property type="nucleotide sequence ID" value="NZ_JBHUPC010000006.1"/>
</dbReference>
<dbReference type="Proteomes" id="UP001597534">
    <property type="component" value="Unassembled WGS sequence"/>
</dbReference>
<dbReference type="Gene3D" id="3.10.450.50">
    <property type="match status" value="1"/>
</dbReference>
<reference evidence="2" key="1">
    <citation type="journal article" date="2019" name="Int. J. Syst. Evol. Microbiol.">
        <title>The Global Catalogue of Microorganisms (GCM) 10K type strain sequencing project: providing services to taxonomists for standard genome sequencing and annotation.</title>
        <authorList>
            <consortium name="The Broad Institute Genomics Platform"/>
            <consortium name="The Broad Institute Genome Sequencing Center for Infectious Disease"/>
            <person name="Wu L."/>
            <person name="Ma J."/>
        </authorList>
    </citation>
    <scope>NUCLEOTIDE SEQUENCE [LARGE SCALE GENOMIC DNA]</scope>
    <source>
        <strain evidence="2">KCTC 22671</strain>
    </source>
</reference>